<keyword evidence="9" id="KW-0472">Membrane</keyword>
<evidence type="ECO:0000256" key="7">
    <source>
        <dbReference type="ARBA" id="ARBA00022699"/>
    </source>
</evidence>
<dbReference type="GO" id="GO:0005576">
    <property type="term" value="C:extracellular region"/>
    <property type="evidence" value="ECO:0007669"/>
    <property type="project" value="UniProtKB-SubCell"/>
</dbReference>
<feature type="compositionally biased region" description="Basic residues" evidence="10">
    <location>
        <begin position="92"/>
        <end position="105"/>
    </location>
</feature>
<evidence type="ECO:0000313" key="11">
    <source>
        <dbReference type="EMBL" id="GIY39070.1"/>
    </source>
</evidence>
<gene>
    <name evidence="11" type="primary">USH1G_1</name>
    <name evidence="11" type="ORF">CEXT_163911</name>
</gene>
<evidence type="ECO:0000256" key="9">
    <source>
        <dbReference type="ARBA" id="ARBA00023298"/>
    </source>
</evidence>
<evidence type="ECO:0000313" key="12">
    <source>
        <dbReference type="Proteomes" id="UP001054945"/>
    </source>
</evidence>
<keyword evidence="9" id="KW-1053">Target membrane</keyword>
<keyword evidence="6" id="KW-0800">Toxin</keyword>
<feature type="region of interest" description="Disordered" evidence="10">
    <location>
        <begin position="1"/>
        <end position="20"/>
    </location>
</feature>
<evidence type="ECO:0000256" key="3">
    <source>
        <dbReference type="ARBA" id="ARBA00022483"/>
    </source>
</evidence>
<comment type="subcellular location">
    <subcellularLocation>
        <location evidence="2">Secreted</location>
    </subcellularLocation>
    <subcellularLocation>
        <location evidence="1">Target cell membrane</location>
    </subcellularLocation>
</comment>
<reference evidence="11 12" key="1">
    <citation type="submission" date="2021-06" db="EMBL/GenBank/DDBJ databases">
        <title>Caerostris extrusa draft genome.</title>
        <authorList>
            <person name="Kono N."/>
            <person name="Arakawa K."/>
        </authorList>
    </citation>
    <scope>NUCLEOTIDE SEQUENCE [LARGE SCALE GENOMIC DNA]</scope>
</reference>
<dbReference type="GO" id="GO:0044218">
    <property type="term" value="C:other organism cell membrane"/>
    <property type="evidence" value="ECO:0007669"/>
    <property type="project" value="UniProtKB-KW"/>
</dbReference>
<feature type="compositionally biased region" description="Basic and acidic residues" evidence="10">
    <location>
        <begin position="106"/>
        <end position="118"/>
    </location>
</feature>
<comment type="caution">
    <text evidence="11">The sequence shown here is derived from an EMBL/GenBank/DDBJ whole genome shotgun (WGS) entry which is preliminary data.</text>
</comment>
<dbReference type="EMBL" id="BPLR01010398">
    <property type="protein sequence ID" value="GIY39070.1"/>
    <property type="molecule type" value="Genomic_DNA"/>
</dbReference>
<evidence type="ECO:0000256" key="5">
    <source>
        <dbReference type="ARBA" id="ARBA00022537"/>
    </source>
</evidence>
<feature type="region of interest" description="Disordered" evidence="10">
    <location>
        <begin position="65"/>
        <end position="131"/>
    </location>
</feature>
<dbReference type="GO" id="GO:0044231">
    <property type="term" value="C:host cell presynaptic membrane"/>
    <property type="evidence" value="ECO:0007669"/>
    <property type="project" value="UniProtKB-KW"/>
</dbReference>
<dbReference type="AlphaFoldDB" id="A0AAV4SZ49"/>
<keyword evidence="7" id="KW-0528">Neurotoxin</keyword>
<evidence type="ECO:0000256" key="4">
    <source>
        <dbReference type="ARBA" id="ARBA00022525"/>
    </source>
</evidence>
<dbReference type="SUPFAM" id="SSF48403">
    <property type="entry name" value="Ankyrin repeat"/>
    <property type="match status" value="1"/>
</dbReference>
<keyword evidence="5" id="KW-1052">Target cell membrane</keyword>
<keyword evidence="12" id="KW-1185">Reference proteome</keyword>
<dbReference type="GO" id="GO:0006887">
    <property type="term" value="P:exocytosis"/>
    <property type="evidence" value="ECO:0007669"/>
    <property type="project" value="UniProtKB-KW"/>
</dbReference>
<evidence type="ECO:0000256" key="10">
    <source>
        <dbReference type="SAM" id="MobiDB-lite"/>
    </source>
</evidence>
<organism evidence="11 12">
    <name type="scientific">Caerostris extrusa</name>
    <name type="common">Bark spider</name>
    <name type="synonym">Caerostris bankana</name>
    <dbReference type="NCBI Taxonomy" id="172846"/>
    <lineage>
        <taxon>Eukaryota</taxon>
        <taxon>Metazoa</taxon>
        <taxon>Ecdysozoa</taxon>
        <taxon>Arthropoda</taxon>
        <taxon>Chelicerata</taxon>
        <taxon>Arachnida</taxon>
        <taxon>Araneae</taxon>
        <taxon>Araneomorphae</taxon>
        <taxon>Entelegynae</taxon>
        <taxon>Araneoidea</taxon>
        <taxon>Araneidae</taxon>
        <taxon>Caerostris</taxon>
    </lineage>
</organism>
<dbReference type="Gene3D" id="1.25.40.20">
    <property type="entry name" value="Ankyrin repeat-containing domain"/>
    <property type="match status" value="1"/>
</dbReference>
<dbReference type="Proteomes" id="UP001054945">
    <property type="component" value="Unassembled WGS sequence"/>
</dbReference>
<proteinExistence type="predicted"/>
<dbReference type="InterPro" id="IPR036770">
    <property type="entry name" value="Ankyrin_rpt-contain_sf"/>
</dbReference>
<name>A0AAV4SZ49_CAEEX</name>
<dbReference type="GO" id="GO:0090729">
    <property type="term" value="F:toxin activity"/>
    <property type="evidence" value="ECO:0007669"/>
    <property type="project" value="UniProtKB-KW"/>
</dbReference>
<keyword evidence="4" id="KW-0964">Secreted</keyword>
<keyword evidence="3" id="KW-0268">Exocytosis</keyword>
<accession>A0AAV4SZ49</accession>
<evidence type="ECO:0000256" key="8">
    <source>
        <dbReference type="ARBA" id="ARBA00023028"/>
    </source>
</evidence>
<evidence type="ECO:0000256" key="2">
    <source>
        <dbReference type="ARBA" id="ARBA00004613"/>
    </source>
</evidence>
<keyword evidence="8" id="KW-0638">Presynaptic neurotoxin</keyword>
<protein>
    <submittedName>
        <fullName evidence="11">Usher syndrome type-1G protein</fullName>
    </submittedName>
</protein>
<sequence>MFGGPGQVRPLRQHVPALRPGNGHTDCVSFLVHFGVNLWALDNDFHTAKDVAVLGRRDDALRLLDQAGGEARPPQPKAGAEAAREEASTTPRRIKHYRKRQAKAAKRAEKEEKERAQAGKEPGTHSVSSIL</sequence>
<evidence type="ECO:0000256" key="1">
    <source>
        <dbReference type="ARBA" id="ARBA00004175"/>
    </source>
</evidence>
<evidence type="ECO:0000256" key="6">
    <source>
        <dbReference type="ARBA" id="ARBA00022656"/>
    </source>
</evidence>